<protein>
    <submittedName>
        <fullName evidence="1">Uncharacterized protein</fullName>
    </submittedName>
</protein>
<evidence type="ECO:0000313" key="2">
    <source>
        <dbReference type="Proteomes" id="UP000886653"/>
    </source>
</evidence>
<name>A0A9P6THG5_9BASI</name>
<evidence type="ECO:0000313" key="1">
    <source>
        <dbReference type="EMBL" id="KAG0152482.1"/>
    </source>
</evidence>
<reference evidence="1" key="1">
    <citation type="submission" date="2013-11" db="EMBL/GenBank/DDBJ databases">
        <title>Genome sequence of the fusiform rust pathogen reveals effectors for host alternation and coevolution with pine.</title>
        <authorList>
            <consortium name="DOE Joint Genome Institute"/>
            <person name="Smith K."/>
            <person name="Pendleton A."/>
            <person name="Kubisiak T."/>
            <person name="Anderson C."/>
            <person name="Salamov A."/>
            <person name="Aerts A."/>
            <person name="Riley R."/>
            <person name="Clum A."/>
            <person name="Lindquist E."/>
            <person name="Ence D."/>
            <person name="Campbell M."/>
            <person name="Kronenberg Z."/>
            <person name="Feau N."/>
            <person name="Dhillon B."/>
            <person name="Hamelin R."/>
            <person name="Burleigh J."/>
            <person name="Smith J."/>
            <person name="Yandell M."/>
            <person name="Nelson C."/>
            <person name="Grigoriev I."/>
            <person name="Davis J."/>
        </authorList>
    </citation>
    <scope>NUCLEOTIDE SEQUENCE</scope>
    <source>
        <strain evidence="1">G11</strain>
    </source>
</reference>
<dbReference type="AlphaFoldDB" id="A0A9P6THG5"/>
<keyword evidence="2" id="KW-1185">Reference proteome</keyword>
<dbReference type="EMBL" id="MU167208">
    <property type="protein sequence ID" value="KAG0152482.1"/>
    <property type="molecule type" value="Genomic_DNA"/>
</dbReference>
<sequence>MGCGMSDDQAGLSRMDRWRRTGGLKTDPIEGELRVRRVEVRREEFGRTCARTPSRDEMPTFVELTVKARQLPASFSLQLVTSAHYPTSCRSCSLAWTVSTYHAPAFMPLEFEISIVSYVMHDEDANQSEISS</sequence>
<organism evidence="1 2">
    <name type="scientific">Cronartium quercuum f. sp. fusiforme G11</name>
    <dbReference type="NCBI Taxonomy" id="708437"/>
    <lineage>
        <taxon>Eukaryota</taxon>
        <taxon>Fungi</taxon>
        <taxon>Dikarya</taxon>
        <taxon>Basidiomycota</taxon>
        <taxon>Pucciniomycotina</taxon>
        <taxon>Pucciniomycetes</taxon>
        <taxon>Pucciniales</taxon>
        <taxon>Coleosporiaceae</taxon>
        <taxon>Cronartium</taxon>
    </lineage>
</organism>
<proteinExistence type="predicted"/>
<comment type="caution">
    <text evidence="1">The sequence shown here is derived from an EMBL/GenBank/DDBJ whole genome shotgun (WGS) entry which is preliminary data.</text>
</comment>
<accession>A0A9P6THG5</accession>
<gene>
    <name evidence="1" type="ORF">CROQUDRAFT_85583</name>
</gene>
<dbReference type="Proteomes" id="UP000886653">
    <property type="component" value="Unassembled WGS sequence"/>
</dbReference>